<reference evidence="2 3" key="1">
    <citation type="submission" date="2017-11" db="EMBL/GenBank/DDBJ databases">
        <title>De-novo sequencing of pomegranate (Punica granatum L.) genome.</title>
        <authorList>
            <person name="Akparov Z."/>
            <person name="Amiraslanov A."/>
            <person name="Hajiyeva S."/>
            <person name="Abbasov M."/>
            <person name="Kaur K."/>
            <person name="Hamwieh A."/>
            <person name="Solovyev V."/>
            <person name="Salamov A."/>
            <person name="Braich B."/>
            <person name="Kosarev P."/>
            <person name="Mahmoud A."/>
            <person name="Hajiyev E."/>
            <person name="Babayeva S."/>
            <person name="Izzatullayeva V."/>
            <person name="Mammadov A."/>
            <person name="Mammadov A."/>
            <person name="Sharifova S."/>
            <person name="Ojaghi J."/>
            <person name="Eynullazada K."/>
            <person name="Bayramov B."/>
            <person name="Abdulazimova A."/>
            <person name="Shahmuradov I."/>
        </authorList>
    </citation>
    <scope>NUCLEOTIDE SEQUENCE [LARGE SCALE GENOMIC DNA]</scope>
    <source>
        <strain evidence="3">cv. AG2017</strain>
        <tissue evidence="2">Leaf</tissue>
    </source>
</reference>
<protein>
    <submittedName>
        <fullName evidence="2">Uncharacterized protein</fullName>
    </submittedName>
</protein>
<dbReference type="Proteomes" id="UP000233551">
    <property type="component" value="Unassembled WGS sequence"/>
</dbReference>
<feature type="region of interest" description="Disordered" evidence="1">
    <location>
        <begin position="1"/>
        <end position="22"/>
    </location>
</feature>
<organism evidence="2 3">
    <name type="scientific">Punica granatum</name>
    <name type="common">Pomegranate</name>
    <dbReference type="NCBI Taxonomy" id="22663"/>
    <lineage>
        <taxon>Eukaryota</taxon>
        <taxon>Viridiplantae</taxon>
        <taxon>Streptophyta</taxon>
        <taxon>Embryophyta</taxon>
        <taxon>Tracheophyta</taxon>
        <taxon>Spermatophyta</taxon>
        <taxon>Magnoliopsida</taxon>
        <taxon>eudicotyledons</taxon>
        <taxon>Gunneridae</taxon>
        <taxon>Pentapetalae</taxon>
        <taxon>rosids</taxon>
        <taxon>malvids</taxon>
        <taxon>Myrtales</taxon>
        <taxon>Lythraceae</taxon>
        <taxon>Punica</taxon>
    </lineage>
</organism>
<proteinExistence type="predicted"/>
<evidence type="ECO:0000313" key="3">
    <source>
        <dbReference type="Proteomes" id="UP000233551"/>
    </source>
</evidence>
<keyword evidence="3" id="KW-1185">Reference proteome</keyword>
<dbReference type="EMBL" id="PGOL01001679">
    <property type="protein sequence ID" value="PKI55765.1"/>
    <property type="molecule type" value="Genomic_DNA"/>
</dbReference>
<accession>A0A2I0JHQ7</accession>
<name>A0A2I0JHQ7_PUNGR</name>
<comment type="caution">
    <text evidence="2">The sequence shown here is derived from an EMBL/GenBank/DDBJ whole genome shotgun (WGS) entry which is preliminary data.</text>
</comment>
<evidence type="ECO:0000256" key="1">
    <source>
        <dbReference type="SAM" id="MobiDB-lite"/>
    </source>
</evidence>
<evidence type="ECO:0000313" key="2">
    <source>
        <dbReference type="EMBL" id="PKI55765.1"/>
    </source>
</evidence>
<dbReference type="AlphaFoldDB" id="A0A2I0JHQ7"/>
<sequence length="153" mass="16892">MASGDSFSRASVARPREGGHSRAALHRLRACVPRRDKIRIESIQDSFRKTTTTVTSKGQSGVEIHWPCLKIPSGDTVVWNQTTTTATFEGQLGVGSTGLASKFHRETPWAIRANPIGLKPNDHHSHLRESLRSREPLTLYQNSIGSHCGDLRP</sequence>
<gene>
    <name evidence="2" type="ORF">CRG98_023856</name>
</gene>